<evidence type="ECO:0000256" key="6">
    <source>
        <dbReference type="ARBA" id="ARBA00047913"/>
    </source>
</evidence>
<dbReference type="NCBIfam" id="NF004012">
    <property type="entry name" value="PRK05477.1-2"/>
    <property type="match status" value="1"/>
</dbReference>
<dbReference type="EMBL" id="JAKJXO020000016">
    <property type="protein sequence ID" value="KAL1595154.1"/>
    <property type="molecule type" value="Genomic_DNA"/>
</dbReference>
<dbReference type="InterPro" id="IPR006075">
    <property type="entry name" value="Asn/Gln-tRNA_Trfase_suB/E_cat"/>
</dbReference>
<evidence type="ECO:0000313" key="11">
    <source>
        <dbReference type="Proteomes" id="UP001521785"/>
    </source>
</evidence>
<organism evidence="10 11">
    <name type="scientific">Paraconiothyrium brasiliense</name>
    <dbReference type="NCBI Taxonomy" id="300254"/>
    <lineage>
        <taxon>Eukaryota</taxon>
        <taxon>Fungi</taxon>
        <taxon>Dikarya</taxon>
        <taxon>Ascomycota</taxon>
        <taxon>Pezizomycotina</taxon>
        <taxon>Dothideomycetes</taxon>
        <taxon>Pleosporomycetidae</taxon>
        <taxon>Pleosporales</taxon>
        <taxon>Massarineae</taxon>
        <taxon>Didymosphaeriaceae</taxon>
        <taxon>Paraconiothyrium</taxon>
    </lineage>
</organism>
<dbReference type="InterPro" id="IPR003789">
    <property type="entry name" value="Asn/Gln_tRNA_amidoTrase-B-like"/>
</dbReference>
<dbReference type="EC" id="6.3.5.-" evidence="7"/>
<keyword evidence="4 7" id="KW-0067">ATP-binding</keyword>
<dbReference type="HAMAP" id="MF_00121">
    <property type="entry name" value="GatB"/>
    <property type="match status" value="1"/>
</dbReference>
<comment type="subunit">
    <text evidence="7">Subunit of the heterotrimeric GatCAB amidotransferase (AdT) complex, composed of A, B and C subunits.</text>
</comment>
<comment type="function">
    <text evidence="7">Allows the formation of correctly charged Gln-tRNA(Gln) through the transamidation of misacylated Glu-tRNA(Gln) in the mitochondria. The reaction takes place in the presence of glutamine and ATP through an activated gamma-phospho-Glu-tRNA(Gln).</text>
</comment>
<feature type="compositionally biased region" description="Basic and acidic residues" evidence="8">
    <location>
        <begin position="63"/>
        <end position="72"/>
    </location>
</feature>
<dbReference type="InterPro" id="IPR017959">
    <property type="entry name" value="Asn/Gln-tRNA_amidoTrfase_suB/E"/>
</dbReference>
<gene>
    <name evidence="10" type="ORF">SLS60_009842</name>
</gene>
<accession>A0ABR3QTD4</accession>
<evidence type="ECO:0000256" key="3">
    <source>
        <dbReference type="ARBA" id="ARBA00022741"/>
    </source>
</evidence>
<dbReference type="InterPro" id="IPR018027">
    <property type="entry name" value="Asn/Gln_amidotransferase"/>
</dbReference>
<evidence type="ECO:0000256" key="5">
    <source>
        <dbReference type="ARBA" id="ARBA00022917"/>
    </source>
</evidence>
<dbReference type="PROSITE" id="PS01234">
    <property type="entry name" value="GATB"/>
    <property type="match status" value="1"/>
</dbReference>
<feature type="compositionally biased region" description="Low complexity" evidence="8">
    <location>
        <begin position="1"/>
        <end position="14"/>
    </location>
</feature>
<protein>
    <recommendedName>
        <fullName evidence="7">Glutamyl-tRNA(Gln) amidotransferase subunit B, mitochondrial</fullName>
        <shortName evidence="7">Glu-AdT subunit B</shortName>
        <ecNumber evidence="7">6.3.5.-</ecNumber>
    </recommendedName>
</protein>
<dbReference type="NCBIfam" id="TIGR00133">
    <property type="entry name" value="gatB"/>
    <property type="match status" value="1"/>
</dbReference>
<dbReference type="PANTHER" id="PTHR11659:SF0">
    <property type="entry name" value="GLUTAMYL-TRNA(GLN) AMIDOTRANSFERASE SUBUNIT B, MITOCHONDRIAL"/>
    <property type="match status" value="1"/>
</dbReference>
<name>A0ABR3QTD4_9PLEO</name>
<evidence type="ECO:0000259" key="9">
    <source>
        <dbReference type="SMART" id="SM00845"/>
    </source>
</evidence>
<comment type="similarity">
    <text evidence="1 7">Belongs to the GatB/GatE family. GatB subfamily.</text>
</comment>
<evidence type="ECO:0000313" key="10">
    <source>
        <dbReference type="EMBL" id="KAL1595154.1"/>
    </source>
</evidence>
<comment type="catalytic activity">
    <reaction evidence="6 7">
        <text>L-glutamyl-tRNA(Gln) + L-glutamine + ATP + H2O = L-glutaminyl-tRNA(Gln) + L-glutamate + ADP + phosphate + H(+)</text>
        <dbReference type="Rhea" id="RHEA:17521"/>
        <dbReference type="Rhea" id="RHEA-COMP:9681"/>
        <dbReference type="Rhea" id="RHEA-COMP:9684"/>
        <dbReference type="ChEBI" id="CHEBI:15377"/>
        <dbReference type="ChEBI" id="CHEBI:15378"/>
        <dbReference type="ChEBI" id="CHEBI:29985"/>
        <dbReference type="ChEBI" id="CHEBI:30616"/>
        <dbReference type="ChEBI" id="CHEBI:43474"/>
        <dbReference type="ChEBI" id="CHEBI:58359"/>
        <dbReference type="ChEBI" id="CHEBI:78520"/>
        <dbReference type="ChEBI" id="CHEBI:78521"/>
        <dbReference type="ChEBI" id="CHEBI:456216"/>
    </reaction>
</comment>
<comment type="subcellular location">
    <subcellularLocation>
        <location evidence="7">Mitochondrion</location>
    </subcellularLocation>
</comment>
<comment type="caution">
    <text evidence="10">The sequence shown here is derived from an EMBL/GenBank/DDBJ whole genome shotgun (WGS) entry which is preliminary data.</text>
</comment>
<reference evidence="10 11" key="1">
    <citation type="submission" date="2024-02" db="EMBL/GenBank/DDBJ databases">
        <title>De novo assembly and annotation of 12 fungi associated with fruit tree decline syndrome in Ontario, Canada.</title>
        <authorList>
            <person name="Sulman M."/>
            <person name="Ellouze W."/>
            <person name="Ilyukhin E."/>
        </authorList>
    </citation>
    <scope>NUCLEOTIDE SEQUENCE [LARGE SCALE GENOMIC DNA]</scope>
    <source>
        <strain evidence="10 11">M42-189</strain>
    </source>
</reference>
<keyword evidence="5 7" id="KW-0648">Protein biosynthesis</keyword>
<keyword evidence="7" id="KW-0496">Mitochondrion</keyword>
<evidence type="ECO:0000256" key="8">
    <source>
        <dbReference type="SAM" id="MobiDB-lite"/>
    </source>
</evidence>
<evidence type="ECO:0000256" key="2">
    <source>
        <dbReference type="ARBA" id="ARBA00022598"/>
    </source>
</evidence>
<dbReference type="InterPro" id="IPR004413">
    <property type="entry name" value="GatB"/>
</dbReference>
<evidence type="ECO:0000256" key="7">
    <source>
        <dbReference type="HAMAP-Rule" id="MF_03147"/>
    </source>
</evidence>
<dbReference type="SMART" id="SM00845">
    <property type="entry name" value="GatB_Yqey"/>
    <property type="match status" value="1"/>
</dbReference>
<dbReference type="InterPro" id="IPR014746">
    <property type="entry name" value="Gln_synth/guanido_kin_cat_dom"/>
</dbReference>
<feature type="region of interest" description="Disordered" evidence="8">
    <location>
        <begin position="1"/>
        <end position="29"/>
    </location>
</feature>
<dbReference type="Pfam" id="PF02637">
    <property type="entry name" value="GatB_Yqey"/>
    <property type="match status" value="1"/>
</dbReference>
<feature type="region of interest" description="Disordered" evidence="8">
    <location>
        <begin position="42"/>
        <end position="95"/>
    </location>
</feature>
<dbReference type="PANTHER" id="PTHR11659">
    <property type="entry name" value="GLUTAMYL-TRNA GLN AMIDOTRANSFERASE SUBUNIT B MITOCHONDRIAL AND PROKARYOTIC PET112-RELATED"/>
    <property type="match status" value="1"/>
</dbReference>
<dbReference type="InterPro" id="IPR017958">
    <property type="entry name" value="Gln-tRNA_amidoTrfase_suB_CS"/>
</dbReference>
<dbReference type="Pfam" id="PF02934">
    <property type="entry name" value="GatB_N"/>
    <property type="match status" value="1"/>
</dbReference>
<feature type="domain" description="Asn/Gln amidotransferase" evidence="9">
    <location>
        <begin position="449"/>
        <end position="610"/>
    </location>
</feature>
<dbReference type="SUPFAM" id="SSF55931">
    <property type="entry name" value="Glutamine synthetase/guanido kinase"/>
    <property type="match status" value="1"/>
</dbReference>
<keyword evidence="3 7" id="KW-0547">Nucleotide-binding</keyword>
<keyword evidence="11" id="KW-1185">Reference proteome</keyword>
<dbReference type="SUPFAM" id="SSF89095">
    <property type="entry name" value="GatB/YqeY motif"/>
    <property type="match status" value="1"/>
</dbReference>
<evidence type="ECO:0000256" key="1">
    <source>
        <dbReference type="ARBA" id="ARBA00005306"/>
    </source>
</evidence>
<keyword evidence="2 7" id="KW-0436">Ligase</keyword>
<dbReference type="Proteomes" id="UP001521785">
    <property type="component" value="Unassembled WGS sequence"/>
</dbReference>
<evidence type="ECO:0000256" key="4">
    <source>
        <dbReference type="ARBA" id="ARBA00022840"/>
    </source>
</evidence>
<sequence>MLQSDDAQDSAASQKLRKPRNGFAIVEAQQKNVGRRNCFRAERNAHGQRARMAISLSPSTDDAPFRKALKEAAKKKKKDDRAASGSLRKSSKPRDPRLDKWELTVGIEIHAELNTARKLFSGAATSANATPNTHVALFDTAFPGTQPHFQKETLLPALRAALALNCEVQHRSSFDRKHYFYQDQPSGYQITQYYEPFARDGHITLYPHDFPAGACPEDGPVTIGIKQVQMEQDTAKTVQQPPSTHLLDFNRVSHPLIEIISLPQLHNPVTAAVFVRKIQTILRAVNAVTAGMEMGGLRADVNVSVKEKDGDPSNNTHSYHGVGQLGQRTEIKNLASMKAIEDAIIAERDRQIDLLENGGVVEGETRGWTLGSKTTRRLRGKEGEIDYRYMPDPDIAPVFIGQDLVDHLRQTLPTLSDETVSTLVDSSTYGLTAKDANTLILLDDGDRLDYYFDVVEHLRNTFSEQPEVLARVGKVAGNWVLMELGALFKNEEWSATKVSAEQLASIVAYILRKQITGSTAKRLLLMKFEGDARSVEQIVTDEDLFLRPLTHDEYLDLARSLVEEKADMANDIVKKQQLGKIKWFVGQMMARSAEGTVEPATAEAVLREVLHLSPVEHT</sequence>
<proteinExistence type="inferred from homology"/>